<evidence type="ECO:0000256" key="1">
    <source>
        <dbReference type="SAM" id="SignalP"/>
    </source>
</evidence>
<accession>A0ABW9NS26</accession>
<dbReference type="InterPro" id="IPR011024">
    <property type="entry name" value="G_crystallin-like"/>
</dbReference>
<reference evidence="2 3" key="1">
    <citation type="submission" date="2019-06" db="EMBL/GenBank/DDBJ databases">
        <title>Comparative genomics and metabolomics analyses of clavulanic acid producing Streptomyces species provides insight into specialized metabolism and evolution of beta-lactam biosynthetic gene clusters.</title>
        <authorList>
            <person name="Moore M.A."/>
            <person name="Cruz-Morales P."/>
            <person name="Barona Gomez F."/>
            <person name="Kapil T."/>
        </authorList>
    </citation>
    <scope>NUCLEOTIDE SEQUENCE [LARGE SCALE GENOMIC DNA]</scope>
    <source>
        <strain evidence="2 3">T-272</strain>
    </source>
</reference>
<dbReference type="Gene3D" id="2.60.20.10">
    <property type="entry name" value="Crystallins"/>
    <property type="match status" value="1"/>
</dbReference>
<organism evidence="2 3">
    <name type="scientific">Streptomyces katsurahamanus</name>
    <dbReference type="NCBI Taxonomy" id="2577098"/>
    <lineage>
        <taxon>Bacteria</taxon>
        <taxon>Bacillati</taxon>
        <taxon>Actinomycetota</taxon>
        <taxon>Actinomycetes</taxon>
        <taxon>Kitasatosporales</taxon>
        <taxon>Streptomycetaceae</taxon>
        <taxon>Streptomyces</taxon>
    </lineage>
</organism>
<protein>
    <recommendedName>
        <fullName evidence="4">Beta/gamma crystallin family protein</fullName>
    </recommendedName>
</protein>
<dbReference type="EMBL" id="VDEQ01000103">
    <property type="protein sequence ID" value="MQS36043.1"/>
    <property type="molecule type" value="Genomic_DNA"/>
</dbReference>
<evidence type="ECO:0000313" key="3">
    <source>
        <dbReference type="Proteomes" id="UP000460558"/>
    </source>
</evidence>
<comment type="caution">
    <text evidence="2">The sequence shown here is derived from an EMBL/GenBank/DDBJ whole genome shotgun (WGS) entry which is preliminary data.</text>
</comment>
<evidence type="ECO:0000313" key="2">
    <source>
        <dbReference type="EMBL" id="MQS36043.1"/>
    </source>
</evidence>
<feature type="signal peptide" evidence="1">
    <location>
        <begin position="1"/>
        <end position="29"/>
    </location>
</feature>
<proteinExistence type="predicted"/>
<evidence type="ECO:0008006" key="4">
    <source>
        <dbReference type="Google" id="ProtNLM"/>
    </source>
</evidence>
<keyword evidence="1" id="KW-0732">Signal</keyword>
<name>A0ABW9NS26_9ACTN</name>
<sequence length="138" mass="15240">MFIRFRASGALAVAAGITMVLGLSGTAGAADAGPRTLSVGTGQVHVATGWEHTFYNGAAIYFYAEDCRSAGRQPLDSLPDGWNDRLSSLQIYGQCSVRLYEHYSRQGRHVWHNANNRIPDLWGYNDRTSSMLFEEPIQ</sequence>
<keyword evidence="3" id="KW-1185">Reference proteome</keyword>
<dbReference type="SUPFAM" id="SSF49695">
    <property type="entry name" value="gamma-Crystallin-like"/>
    <property type="match status" value="1"/>
</dbReference>
<gene>
    <name evidence="2" type="ORF">FFZ77_10650</name>
</gene>
<feature type="chain" id="PRO_5045696000" description="Beta/gamma crystallin family protein" evidence="1">
    <location>
        <begin position="30"/>
        <end position="138"/>
    </location>
</feature>
<dbReference type="Proteomes" id="UP000460558">
    <property type="component" value="Unassembled WGS sequence"/>
</dbReference>
<dbReference type="RefSeq" id="WP_153482613.1">
    <property type="nucleotide sequence ID" value="NZ_VDEQ01000103.1"/>
</dbReference>